<dbReference type="InterPro" id="IPR016197">
    <property type="entry name" value="Chromo-like_dom_sf"/>
</dbReference>
<name>A0A166PUE2_9AGAM</name>
<dbReference type="STRING" id="436010.A0A166PUE2"/>
<dbReference type="EMBL" id="KV417514">
    <property type="protein sequence ID" value="KZP26460.1"/>
    <property type="molecule type" value="Genomic_DNA"/>
</dbReference>
<keyword evidence="2" id="KW-1185">Reference proteome</keyword>
<dbReference type="AlphaFoldDB" id="A0A166PUE2"/>
<organism evidence="1 2">
    <name type="scientific">Athelia psychrophila</name>
    <dbReference type="NCBI Taxonomy" id="1759441"/>
    <lineage>
        <taxon>Eukaryota</taxon>
        <taxon>Fungi</taxon>
        <taxon>Dikarya</taxon>
        <taxon>Basidiomycota</taxon>
        <taxon>Agaricomycotina</taxon>
        <taxon>Agaricomycetes</taxon>
        <taxon>Agaricomycetidae</taxon>
        <taxon>Atheliales</taxon>
        <taxon>Atheliaceae</taxon>
        <taxon>Athelia</taxon>
    </lineage>
</organism>
<accession>A0A166PUE2</accession>
<evidence type="ECO:0000313" key="1">
    <source>
        <dbReference type="EMBL" id="KZP26460.1"/>
    </source>
</evidence>
<gene>
    <name evidence="1" type="ORF">FIBSPDRAFT_781950</name>
</gene>
<dbReference type="OrthoDB" id="3268967at2759"/>
<proteinExistence type="predicted"/>
<dbReference type="Gene3D" id="2.40.50.40">
    <property type="match status" value="1"/>
</dbReference>
<sequence>MPNSPLLYSVFRSSLLDKYVENDPDLFPGRRVRSHPGTIVTVDGEVEWFVDRILDERKRGRGCQYLVRWVGEGAGDDLRLLSRELKPSEKRVEPDRV</sequence>
<evidence type="ECO:0008006" key="3">
    <source>
        <dbReference type="Google" id="ProtNLM"/>
    </source>
</evidence>
<protein>
    <recommendedName>
        <fullName evidence="3">Chromo domain-containing protein</fullName>
    </recommendedName>
</protein>
<reference evidence="1 2" key="1">
    <citation type="journal article" date="2016" name="Mol. Biol. Evol.">
        <title>Comparative Genomics of Early-Diverging Mushroom-Forming Fungi Provides Insights into the Origins of Lignocellulose Decay Capabilities.</title>
        <authorList>
            <person name="Nagy L.G."/>
            <person name="Riley R."/>
            <person name="Tritt A."/>
            <person name="Adam C."/>
            <person name="Daum C."/>
            <person name="Floudas D."/>
            <person name="Sun H."/>
            <person name="Yadav J.S."/>
            <person name="Pangilinan J."/>
            <person name="Larsson K.H."/>
            <person name="Matsuura K."/>
            <person name="Barry K."/>
            <person name="Labutti K."/>
            <person name="Kuo R."/>
            <person name="Ohm R.A."/>
            <person name="Bhattacharya S.S."/>
            <person name="Shirouzu T."/>
            <person name="Yoshinaga Y."/>
            <person name="Martin F.M."/>
            <person name="Grigoriev I.V."/>
            <person name="Hibbett D.S."/>
        </authorList>
    </citation>
    <scope>NUCLEOTIDE SEQUENCE [LARGE SCALE GENOMIC DNA]</scope>
    <source>
        <strain evidence="1 2">CBS 109695</strain>
    </source>
</reference>
<dbReference type="SUPFAM" id="SSF54160">
    <property type="entry name" value="Chromo domain-like"/>
    <property type="match status" value="1"/>
</dbReference>
<evidence type="ECO:0000313" key="2">
    <source>
        <dbReference type="Proteomes" id="UP000076532"/>
    </source>
</evidence>
<dbReference type="Proteomes" id="UP000076532">
    <property type="component" value="Unassembled WGS sequence"/>
</dbReference>